<protein>
    <recommendedName>
        <fullName evidence="3">Enoyl reductase</fullName>
    </recommendedName>
</protein>
<evidence type="ECO:0000313" key="2">
    <source>
        <dbReference type="Proteomes" id="UP000194761"/>
    </source>
</evidence>
<keyword evidence="2" id="KW-1185">Reference proteome</keyword>
<dbReference type="Proteomes" id="UP000194761">
    <property type="component" value="Unassembled WGS sequence"/>
</dbReference>
<dbReference type="EMBL" id="NGFP01000335">
    <property type="protein sequence ID" value="OUC84175.1"/>
    <property type="molecule type" value="Genomic_DNA"/>
</dbReference>
<accession>A0A243QQ13</accession>
<name>A0A243QQ13_9ACTN</name>
<comment type="caution">
    <text evidence="1">The sequence shown here is derived from an EMBL/GenBank/DDBJ whole genome shotgun (WGS) entry which is preliminary data.</text>
</comment>
<sequence>MSSMIMNVVVAGVLLLASGGDDPGGSGGEGFQDGRTAGVRLENSKIIITGTGIGGKSDGYRIKRPCWYEPDKSATEKLQQQEDLRALWFRYTPNATEEKYQKFLKQFKDKAGKEGRWWAPAYNGADPDGLSCWNGLDPFVWVPPGTTPPSGITIAELVEIARAALTVPEPKIQLNPDAKSYVNLPTWVWLGDAGQTSRSVTATIPGFMSATVTADLKNIKIDPGTGDDRAKKAEEGCGQTGTPYAKGKKFTCGVTYLRASADQPRDVYTLTVTSVWEVGVQDNVVPFAYDPIQAAATRDVEVGEVQSTVRKGTP</sequence>
<evidence type="ECO:0000313" key="1">
    <source>
        <dbReference type="EMBL" id="OUC84175.1"/>
    </source>
</evidence>
<evidence type="ECO:0008006" key="3">
    <source>
        <dbReference type="Google" id="ProtNLM"/>
    </source>
</evidence>
<reference evidence="1 2" key="1">
    <citation type="submission" date="2017-05" db="EMBL/GenBank/DDBJ databases">
        <title>Biotechnological potential of actinobacteria isolated from South African environments.</title>
        <authorList>
            <person name="Le Roes-Hill M."/>
            <person name="Prins A."/>
            <person name="Durrell K.A."/>
        </authorList>
    </citation>
    <scope>NUCLEOTIDE SEQUENCE [LARGE SCALE GENOMIC DNA]</scope>
    <source>
        <strain evidence="1">M26</strain>
    </source>
</reference>
<organism evidence="1 2">
    <name type="scientific">Streptosporangium minutum</name>
    <dbReference type="NCBI Taxonomy" id="569862"/>
    <lineage>
        <taxon>Bacteria</taxon>
        <taxon>Bacillati</taxon>
        <taxon>Actinomycetota</taxon>
        <taxon>Actinomycetes</taxon>
        <taxon>Streptosporangiales</taxon>
        <taxon>Streptosporangiaceae</taxon>
        <taxon>Streptosporangium</taxon>
    </lineage>
</organism>
<gene>
    <name evidence="1" type="ORF">CA984_40300</name>
</gene>
<dbReference type="AlphaFoldDB" id="A0A243QQ13"/>
<proteinExistence type="predicted"/>